<reference evidence="2 3" key="1">
    <citation type="submission" date="2020-08" db="EMBL/GenBank/DDBJ databases">
        <title>Cohnella phylogeny.</title>
        <authorList>
            <person name="Dunlap C."/>
        </authorList>
    </citation>
    <scope>NUCLEOTIDE SEQUENCE [LARGE SCALE GENOMIC DNA]</scope>
    <source>
        <strain evidence="2 3">DSM 25239</strain>
    </source>
</reference>
<evidence type="ECO:0000313" key="2">
    <source>
        <dbReference type="EMBL" id="MBB6695934.1"/>
    </source>
</evidence>
<keyword evidence="3" id="KW-1185">Reference proteome</keyword>
<organism evidence="2 3">
    <name type="scientific">Cohnella xylanilytica</name>
    <dbReference type="NCBI Taxonomy" id="557555"/>
    <lineage>
        <taxon>Bacteria</taxon>
        <taxon>Bacillati</taxon>
        <taxon>Bacillota</taxon>
        <taxon>Bacilli</taxon>
        <taxon>Bacillales</taxon>
        <taxon>Paenibacillaceae</taxon>
        <taxon>Cohnella</taxon>
    </lineage>
</organism>
<gene>
    <name evidence="2" type="ORF">H7B90_31545</name>
</gene>
<dbReference type="AlphaFoldDB" id="A0A841UCP2"/>
<dbReference type="RefSeq" id="WP_185139882.1">
    <property type="nucleotide sequence ID" value="NZ_JACJVR010000150.1"/>
</dbReference>
<accession>A0A841UCP2</accession>
<feature type="domain" description="PilZ" evidence="1">
    <location>
        <begin position="106"/>
        <end position="214"/>
    </location>
</feature>
<dbReference type="InterPro" id="IPR009875">
    <property type="entry name" value="PilZ_domain"/>
</dbReference>
<name>A0A841UCP2_9BACL</name>
<dbReference type="EMBL" id="JACJVR010000150">
    <property type="protein sequence ID" value="MBB6695934.1"/>
    <property type="molecule type" value="Genomic_DNA"/>
</dbReference>
<dbReference type="GO" id="GO:0035438">
    <property type="term" value="F:cyclic-di-GMP binding"/>
    <property type="evidence" value="ECO:0007669"/>
    <property type="project" value="InterPro"/>
</dbReference>
<dbReference type="Gene3D" id="2.40.10.220">
    <property type="entry name" value="predicted glycosyltransferase like domains"/>
    <property type="match status" value="1"/>
</dbReference>
<proteinExistence type="predicted"/>
<dbReference type="Pfam" id="PF07238">
    <property type="entry name" value="PilZ"/>
    <property type="match status" value="1"/>
</dbReference>
<evidence type="ECO:0000259" key="1">
    <source>
        <dbReference type="Pfam" id="PF07238"/>
    </source>
</evidence>
<dbReference type="SUPFAM" id="SSF141371">
    <property type="entry name" value="PilZ domain-like"/>
    <property type="match status" value="1"/>
</dbReference>
<protein>
    <submittedName>
        <fullName evidence="2">PilZ domain-containing protein</fullName>
    </submittedName>
</protein>
<sequence length="233" mass="26493">MQPIGAPLRKGSSNQEKEYLSLKVLLHCRTVVEKADFVTTGVMTQVEGELFEIELNEFDLFELGETVKLTVYSPAGIQSFQSIVFAKYEGAIAIFQPPALRERFQEKREFYRVNAEGTVRILRAASDDGVVRPLPEPLEAELFDISLGGLGIRMPESPLIEQASRLEAVVQLGFAFDCELALVRRERLEHALHYGMRMKLLDAEMLRPLRAFVLRRQVEIQSRNRQQASGKKR</sequence>
<evidence type="ECO:0000313" key="3">
    <source>
        <dbReference type="Proteomes" id="UP000553776"/>
    </source>
</evidence>
<dbReference type="Proteomes" id="UP000553776">
    <property type="component" value="Unassembled WGS sequence"/>
</dbReference>
<comment type="caution">
    <text evidence="2">The sequence shown here is derived from an EMBL/GenBank/DDBJ whole genome shotgun (WGS) entry which is preliminary data.</text>
</comment>